<keyword evidence="2" id="KW-1185">Reference proteome</keyword>
<dbReference type="Proteomes" id="UP001062846">
    <property type="component" value="Chromosome 2"/>
</dbReference>
<gene>
    <name evidence="1" type="ORF">RHMOL_Rhmol02G0211200</name>
</gene>
<evidence type="ECO:0000313" key="2">
    <source>
        <dbReference type="Proteomes" id="UP001062846"/>
    </source>
</evidence>
<organism evidence="1 2">
    <name type="scientific">Rhododendron molle</name>
    <name type="common">Chinese azalea</name>
    <name type="synonym">Azalea mollis</name>
    <dbReference type="NCBI Taxonomy" id="49168"/>
    <lineage>
        <taxon>Eukaryota</taxon>
        <taxon>Viridiplantae</taxon>
        <taxon>Streptophyta</taxon>
        <taxon>Embryophyta</taxon>
        <taxon>Tracheophyta</taxon>
        <taxon>Spermatophyta</taxon>
        <taxon>Magnoliopsida</taxon>
        <taxon>eudicotyledons</taxon>
        <taxon>Gunneridae</taxon>
        <taxon>Pentapetalae</taxon>
        <taxon>asterids</taxon>
        <taxon>Ericales</taxon>
        <taxon>Ericaceae</taxon>
        <taxon>Ericoideae</taxon>
        <taxon>Rhodoreae</taxon>
        <taxon>Rhododendron</taxon>
    </lineage>
</organism>
<evidence type="ECO:0000313" key="1">
    <source>
        <dbReference type="EMBL" id="KAI8568568.1"/>
    </source>
</evidence>
<proteinExistence type="predicted"/>
<accession>A0ACC0PVJ8</accession>
<comment type="caution">
    <text evidence="1">The sequence shown here is derived from an EMBL/GenBank/DDBJ whole genome shotgun (WGS) entry which is preliminary data.</text>
</comment>
<protein>
    <submittedName>
        <fullName evidence="1">Uncharacterized protein</fullName>
    </submittedName>
</protein>
<reference evidence="1" key="1">
    <citation type="submission" date="2022-02" db="EMBL/GenBank/DDBJ databases">
        <title>Plant Genome Project.</title>
        <authorList>
            <person name="Zhang R.-G."/>
        </authorList>
    </citation>
    <scope>NUCLEOTIDE SEQUENCE</scope>
    <source>
        <strain evidence="1">AT1</strain>
    </source>
</reference>
<sequence length="196" mass="21604">MNQVSKYPPVLVSLSRKPSGVARSFGGVLLVKDFTERAKVFQVSLMHRGRPSRASKEPRSQGIPLSSLVGQDIKFQRAVGSPQGLVNQAVQFCSFCIETYKMVARLRETKAENDLDDEGCVSNMATIGDAQIDMGSFQDKSITLGDPMMLLFDGMMLFFGASFPCFEILLMLLLFDGMMLVFCASFPCFVSIPMSL</sequence>
<dbReference type="EMBL" id="CM046389">
    <property type="protein sequence ID" value="KAI8568568.1"/>
    <property type="molecule type" value="Genomic_DNA"/>
</dbReference>
<name>A0ACC0PVJ8_RHOML</name>